<keyword evidence="2" id="KW-0378">Hydrolase</keyword>
<accession>A0A8J8CIW2</accession>
<dbReference type="EMBL" id="WVIE01000012">
    <property type="protein sequence ID" value="NDJ18019.1"/>
    <property type="molecule type" value="Genomic_DNA"/>
</dbReference>
<dbReference type="GO" id="GO:0016020">
    <property type="term" value="C:membrane"/>
    <property type="evidence" value="ECO:0007669"/>
    <property type="project" value="TreeGrafter"/>
</dbReference>
<dbReference type="PANTHER" id="PTHR43798:SF33">
    <property type="entry name" value="HYDROLASE, PUTATIVE (AFU_ORTHOLOGUE AFUA_2G14860)-RELATED"/>
    <property type="match status" value="1"/>
</dbReference>
<feature type="domain" description="AB hydrolase-1" evidence="1">
    <location>
        <begin position="43"/>
        <end position="171"/>
    </location>
</feature>
<sequence length="322" mass="36536">MATYSARATEIIEKTRSHEETLRLNGESSRSRFFLRSQPTEKVILFFHGFTAIPQQFVPIAEALFQAGHNVIIPLMPGHGQAGDWNPENPPPLPEDISIYQTFAIEWLEYAKYFGEAVVVGGLSGGGTLAMWLAVEYPQVIDRALLFSPYYANTNVLVDWVVQTLDIYFTWRPDPEVVSFGYPGFRMPALRIFLEFGQDLLEQLKTRPIAPSLVVTSERDRAINLSDLETLFHRALQHQSRCWYICFDETLDIEHNMMTAAEGNEHQDLVIAIAQAYVSSPLTWAEAMPYVLAIAQGDQVEESLEQLYSTHLRSQPKDSSFE</sequence>
<dbReference type="PANTHER" id="PTHR43798">
    <property type="entry name" value="MONOACYLGLYCEROL LIPASE"/>
    <property type="match status" value="1"/>
</dbReference>
<name>A0A8J8CIW2_9CYAN</name>
<comment type="caution">
    <text evidence="2">The sequence shown here is derived from an EMBL/GenBank/DDBJ whole genome shotgun (WGS) entry which is preliminary data.</text>
</comment>
<evidence type="ECO:0000313" key="2">
    <source>
        <dbReference type="EMBL" id="NDJ18019.1"/>
    </source>
</evidence>
<dbReference type="AlphaFoldDB" id="A0A8J8CIW2"/>
<gene>
    <name evidence="2" type="ORF">GS601_12095</name>
</gene>
<reference evidence="2" key="1">
    <citation type="submission" date="2019-12" db="EMBL/GenBank/DDBJ databases">
        <title>High-Quality draft genome sequences of three cyanobacteria isolated from the limestone walls of the Old Cathedral of Coimbra.</title>
        <authorList>
            <person name="Tiago I."/>
            <person name="Soares F."/>
            <person name="Portugal A."/>
        </authorList>
    </citation>
    <scope>NUCLEOTIDE SEQUENCE</scope>
    <source>
        <strain evidence="2">A</strain>
    </source>
</reference>
<keyword evidence="3" id="KW-1185">Reference proteome</keyword>
<protein>
    <submittedName>
        <fullName evidence="2">Alpha/beta fold hydrolase</fullName>
    </submittedName>
</protein>
<dbReference type="InterPro" id="IPR050266">
    <property type="entry name" value="AB_hydrolase_sf"/>
</dbReference>
<dbReference type="SUPFAM" id="SSF53474">
    <property type="entry name" value="alpha/beta-Hydrolases"/>
    <property type="match status" value="1"/>
</dbReference>
<proteinExistence type="predicted"/>
<evidence type="ECO:0000259" key="1">
    <source>
        <dbReference type="Pfam" id="PF00561"/>
    </source>
</evidence>
<organism evidence="2 3">
    <name type="scientific">Myxacorys almedinensis A</name>
    <dbReference type="NCBI Taxonomy" id="2690445"/>
    <lineage>
        <taxon>Bacteria</taxon>
        <taxon>Bacillati</taxon>
        <taxon>Cyanobacteriota</taxon>
        <taxon>Cyanophyceae</taxon>
        <taxon>Leptolyngbyales</taxon>
        <taxon>Leptolyngbyaceae</taxon>
        <taxon>Myxacorys</taxon>
        <taxon>Myxacorys almedinensis</taxon>
    </lineage>
</organism>
<dbReference type="InterPro" id="IPR029058">
    <property type="entry name" value="AB_hydrolase_fold"/>
</dbReference>
<dbReference type="GO" id="GO:0016787">
    <property type="term" value="F:hydrolase activity"/>
    <property type="evidence" value="ECO:0007669"/>
    <property type="project" value="UniProtKB-KW"/>
</dbReference>
<dbReference type="Proteomes" id="UP000646053">
    <property type="component" value="Unassembled WGS sequence"/>
</dbReference>
<dbReference type="InterPro" id="IPR000073">
    <property type="entry name" value="AB_hydrolase_1"/>
</dbReference>
<dbReference type="Pfam" id="PF00561">
    <property type="entry name" value="Abhydrolase_1"/>
    <property type="match status" value="1"/>
</dbReference>
<evidence type="ECO:0000313" key="3">
    <source>
        <dbReference type="Proteomes" id="UP000646053"/>
    </source>
</evidence>
<dbReference type="Gene3D" id="3.40.50.1820">
    <property type="entry name" value="alpha/beta hydrolase"/>
    <property type="match status" value="1"/>
</dbReference>
<dbReference type="RefSeq" id="WP_162423537.1">
    <property type="nucleotide sequence ID" value="NZ_WVIE01000012.1"/>
</dbReference>